<dbReference type="AlphaFoldDB" id="A0A0R3CS84"/>
<dbReference type="SMART" id="SM00420">
    <property type="entry name" value="HTH_DEOR"/>
    <property type="match status" value="1"/>
</dbReference>
<evidence type="ECO:0000256" key="1">
    <source>
        <dbReference type="ARBA" id="ARBA00023015"/>
    </source>
</evidence>
<evidence type="ECO:0000256" key="3">
    <source>
        <dbReference type="ARBA" id="ARBA00023163"/>
    </source>
</evidence>
<keyword evidence="3" id="KW-0804">Transcription</keyword>
<evidence type="ECO:0000313" key="6">
    <source>
        <dbReference type="Proteomes" id="UP000051380"/>
    </source>
</evidence>
<dbReference type="GO" id="GO:0003677">
    <property type="term" value="F:DNA binding"/>
    <property type="evidence" value="ECO:0007669"/>
    <property type="project" value="UniProtKB-KW"/>
</dbReference>
<dbReference type="InterPro" id="IPR014036">
    <property type="entry name" value="DeoR-like_C"/>
</dbReference>
<dbReference type="Gene3D" id="3.40.50.1360">
    <property type="match status" value="1"/>
</dbReference>
<dbReference type="SUPFAM" id="SSF46785">
    <property type="entry name" value="Winged helix' DNA-binding domain"/>
    <property type="match status" value="1"/>
</dbReference>
<dbReference type="RefSeq" id="WP_057027257.1">
    <property type="nucleotide sequence ID" value="NZ_LJYF01000016.1"/>
</dbReference>
<keyword evidence="2" id="KW-0238">DNA-binding</keyword>
<name>A0A0R3CS84_9BRAD</name>
<dbReference type="Pfam" id="PF00455">
    <property type="entry name" value="DeoRC"/>
    <property type="match status" value="1"/>
</dbReference>
<dbReference type="Gene3D" id="1.10.10.10">
    <property type="entry name" value="Winged helix-like DNA-binding domain superfamily/Winged helix DNA-binding domain"/>
    <property type="match status" value="1"/>
</dbReference>
<feature type="domain" description="HTH deoR-type" evidence="4">
    <location>
        <begin position="4"/>
        <end position="59"/>
    </location>
</feature>
<organism evidence="5 6">
    <name type="scientific">Bradyrhizobium yuanmingense</name>
    <dbReference type="NCBI Taxonomy" id="108015"/>
    <lineage>
        <taxon>Bacteria</taxon>
        <taxon>Pseudomonadati</taxon>
        <taxon>Pseudomonadota</taxon>
        <taxon>Alphaproteobacteria</taxon>
        <taxon>Hyphomicrobiales</taxon>
        <taxon>Nitrobacteraceae</taxon>
        <taxon>Bradyrhizobium</taxon>
    </lineage>
</organism>
<evidence type="ECO:0000256" key="2">
    <source>
        <dbReference type="ARBA" id="ARBA00023125"/>
    </source>
</evidence>
<dbReference type="Pfam" id="PF08220">
    <property type="entry name" value="HTH_DeoR"/>
    <property type="match status" value="1"/>
</dbReference>
<dbReference type="Proteomes" id="UP000051380">
    <property type="component" value="Unassembled WGS sequence"/>
</dbReference>
<dbReference type="EMBL" id="LJYF01000016">
    <property type="protein sequence ID" value="KRP98845.1"/>
    <property type="molecule type" value="Genomic_DNA"/>
</dbReference>
<dbReference type="InterPro" id="IPR037171">
    <property type="entry name" value="NagB/RpiA_transferase-like"/>
</dbReference>
<evidence type="ECO:0000259" key="4">
    <source>
        <dbReference type="PROSITE" id="PS51000"/>
    </source>
</evidence>
<proteinExistence type="predicted"/>
<keyword evidence="1" id="KW-0805">Transcription regulation</keyword>
<dbReference type="GO" id="GO:0003700">
    <property type="term" value="F:DNA-binding transcription factor activity"/>
    <property type="evidence" value="ECO:0007669"/>
    <property type="project" value="InterPro"/>
</dbReference>
<dbReference type="InterPro" id="IPR001034">
    <property type="entry name" value="DeoR_HTH"/>
</dbReference>
<sequence length="263" mass="28214">MQKKAARQNKIRAALDDDPALRVNELASLLNVSTETIRRDLLELEQAGALKRTYGGAVRNPVAEPALVERLKIMIHERRAIAQLAMTMIEDSESLLIGGGATCLHFAAALRGISRNLVVVTPCYGIAAELASNPLIQVIMLPGYFDGREGLVHGPDTLEAIQRYRVPTAIIGASGVDHAGLSDAMPAAAQIFAAIIQHSARSLILADRTKFNKRALSLVSTWRKGLHLVTDTKPDPRLSATILSANAEISVVNAPALLVHQSG</sequence>
<dbReference type="OrthoDB" id="9814815at2"/>
<dbReference type="InterPro" id="IPR036390">
    <property type="entry name" value="WH_DNA-bd_sf"/>
</dbReference>
<dbReference type="PROSITE" id="PS00894">
    <property type="entry name" value="HTH_DEOR_1"/>
    <property type="match status" value="1"/>
</dbReference>
<dbReference type="PROSITE" id="PS51000">
    <property type="entry name" value="HTH_DEOR_2"/>
    <property type="match status" value="1"/>
</dbReference>
<gene>
    <name evidence="5" type="ORF">AOQ72_16095</name>
</gene>
<reference evidence="5 6" key="1">
    <citation type="submission" date="2015-09" db="EMBL/GenBank/DDBJ databases">
        <title>Draft Genome Sequence of the Strain BR 3267 (Bradyrhizobium yuanmingense) recommended as inoculant for cowpea in Brazil.</title>
        <authorList>
            <person name="Simoes-Araujo J.L."/>
            <person name="Zilli J.E."/>
        </authorList>
    </citation>
    <scope>NUCLEOTIDE SEQUENCE [LARGE SCALE GENOMIC DNA]</scope>
    <source>
        <strain evidence="5 6">BR3267</strain>
    </source>
</reference>
<dbReference type="InterPro" id="IPR050313">
    <property type="entry name" value="Carb_Metab_HTH_regulators"/>
</dbReference>
<dbReference type="PANTHER" id="PTHR30363:SF44">
    <property type="entry name" value="AGA OPERON TRANSCRIPTIONAL REPRESSOR-RELATED"/>
    <property type="match status" value="1"/>
</dbReference>
<dbReference type="InterPro" id="IPR018356">
    <property type="entry name" value="Tscrpt_reg_HTH_DeoR_CS"/>
</dbReference>
<comment type="caution">
    <text evidence="5">The sequence shown here is derived from an EMBL/GenBank/DDBJ whole genome shotgun (WGS) entry which is preliminary data.</text>
</comment>
<protein>
    <recommendedName>
        <fullName evidence="4">HTH deoR-type domain-containing protein</fullName>
    </recommendedName>
</protein>
<dbReference type="InterPro" id="IPR036388">
    <property type="entry name" value="WH-like_DNA-bd_sf"/>
</dbReference>
<dbReference type="PRINTS" id="PR00037">
    <property type="entry name" value="HTHLACR"/>
</dbReference>
<accession>A0A0R3CS84</accession>
<dbReference type="SUPFAM" id="SSF100950">
    <property type="entry name" value="NagB/RpiA/CoA transferase-like"/>
    <property type="match status" value="1"/>
</dbReference>
<dbReference type="SMART" id="SM01134">
    <property type="entry name" value="DeoRC"/>
    <property type="match status" value="1"/>
</dbReference>
<evidence type="ECO:0000313" key="5">
    <source>
        <dbReference type="EMBL" id="KRP98845.1"/>
    </source>
</evidence>
<dbReference type="PANTHER" id="PTHR30363">
    <property type="entry name" value="HTH-TYPE TRANSCRIPTIONAL REGULATOR SRLR-RELATED"/>
    <property type="match status" value="1"/>
</dbReference>